<keyword evidence="3" id="KW-1185">Reference proteome</keyword>
<dbReference type="GO" id="GO:0006032">
    <property type="term" value="P:chitin catabolic process"/>
    <property type="evidence" value="ECO:0007669"/>
    <property type="project" value="InterPro"/>
</dbReference>
<comment type="caution">
    <text evidence="2">The sequence shown here is derived from an EMBL/GenBank/DDBJ whole genome shotgun (WGS) entry which is preliminary data.</text>
</comment>
<dbReference type="Gene3D" id="1.10.530.10">
    <property type="match status" value="1"/>
</dbReference>
<name>A0A4Y8KV23_9BACT</name>
<dbReference type="RefSeq" id="WP_134437479.1">
    <property type="nucleotide sequence ID" value="NZ_SOML01000016.1"/>
</dbReference>
<dbReference type="InterPro" id="IPR023346">
    <property type="entry name" value="Lysozyme-like_dom_sf"/>
</dbReference>
<proteinExistence type="predicted"/>
<dbReference type="SUPFAM" id="SSF53955">
    <property type="entry name" value="Lysozyme-like"/>
    <property type="match status" value="1"/>
</dbReference>
<evidence type="ECO:0000313" key="2">
    <source>
        <dbReference type="EMBL" id="TFD92792.1"/>
    </source>
</evidence>
<gene>
    <name evidence="2" type="ORF">E2605_18285</name>
</gene>
<dbReference type="InterPro" id="IPR052354">
    <property type="entry name" value="Cell_Wall_Dynamics_Protein"/>
</dbReference>
<dbReference type="GO" id="GO:0016998">
    <property type="term" value="P:cell wall macromolecule catabolic process"/>
    <property type="evidence" value="ECO:0007669"/>
    <property type="project" value="InterPro"/>
</dbReference>
<organism evidence="2 3">
    <name type="scientific">Dysgonomonas capnocytophagoides</name>
    <dbReference type="NCBI Taxonomy" id="45254"/>
    <lineage>
        <taxon>Bacteria</taxon>
        <taxon>Pseudomonadati</taxon>
        <taxon>Bacteroidota</taxon>
        <taxon>Bacteroidia</taxon>
        <taxon>Bacteroidales</taxon>
        <taxon>Dysgonomonadaceae</taxon>
        <taxon>Dysgonomonas</taxon>
    </lineage>
</organism>
<dbReference type="Proteomes" id="UP000297861">
    <property type="component" value="Unassembled WGS sequence"/>
</dbReference>
<dbReference type="Pfam" id="PF00182">
    <property type="entry name" value="Glyco_hydro_19"/>
    <property type="match status" value="1"/>
</dbReference>
<feature type="domain" description="Glycoside hydrolase family 19 catalytic" evidence="1">
    <location>
        <begin position="52"/>
        <end position="169"/>
    </location>
</feature>
<dbReference type="PANTHER" id="PTHR34408">
    <property type="entry name" value="FAMILY PROTEIN, PUTATIVE-RELATED"/>
    <property type="match status" value="1"/>
</dbReference>
<accession>A0A4Y8KV23</accession>
<dbReference type="AlphaFoldDB" id="A0A4Y8KV23"/>
<dbReference type="OrthoDB" id="961266at2"/>
<protein>
    <submittedName>
        <fullName evidence="2">Glycoside hydrolase family 19 protein</fullName>
    </submittedName>
</protein>
<dbReference type="GO" id="GO:0004568">
    <property type="term" value="F:chitinase activity"/>
    <property type="evidence" value="ECO:0007669"/>
    <property type="project" value="InterPro"/>
</dbReference>
<evidence type="ECO:0000259" key="1">
    <source>
        <dbReference type="Pfam" id="PF00182"/>
    </source>
</evidence>
<reference evidence="2 3" key="1">
    <citation type="submission" date="2019-03" db="EMBL/GenBank/DDBJ databases">
        <title>San Antonio Military Medical Center submission to MRSN (WRAIR), pending publication.</title>
        <authorList>
            <person name="Blyth D.M."/>
            <person name="Mccarthy S.L."/>
            <person name="Schall S.E."/>
            <person name="Stam J.A."/>
            <person name="Ong A.C."/>
            <person name="Mcgann P.T."/>
        </authorList>
    </citation>
    <scope>NUCLEOTIDE SEQUENCE [LARGE SCALE GENOMIC DNA]</scope>
    <source>
        <strain evidence="2 3">MRSN571793</strain>
    </source>
</reference>
<evidence type="ECO:0000313" key="3">
    <source>
        <dbReference type="Proteomes" id="UP000297861"/>
    </source>
</evidence>
<dbReference type="InterPro" id="IPR000726">
    <property type="entry name" value="Glyco_hydro_19_cat"/>
</dbReference>
<sequence>MKNNLNNASFVADSFENKEKYIPEPLTGDQLKRIYPNSTKANRDKYLPWINRFAVTYDVDTYERLCAFLAQIGHESGQLRYVEEIASGAAYDTGKKAISLGNTPEADGDGQKYKGRGLIQVTGRKNYDLFNQWVTGVPIGLDFIEEPELLKEPEYAVLSAFWYWDSNNLNRYATLKEEDFKKLTKAINGGYNGYADRVNIWNRAKEVLR</sequence>
<keyword evidence="2" id="KW-0378">Hydrolase</keyword>
<dbReference type="EMBL" id="SOML01000016">
    <property type="protein sequence ID" value="TFD92792.1"/>
    <property type="molecule type" value="Genomic_DNA"/>
</dbReference>